<dbReference type="InterPro" id="IPR034009">
    <property type="entry name" value="M3B_PepF_4"/>
</dbReference>
<accession>A0ABV5ABY6</accession>
<sequence length="607" mass="67641">MPDRLTRSQVPVELTWNLADLFASDETWSDEVESILSTVDTVATFQGRLGESAKVLLACLEASERLAGRIVRACTYASLRQSEDSTNPVNQAMADRAAAMVARIQAATSFIEAEVTGLDDGVVETWIEQEEGLKEHAVSLREMLDFKPYRLSPETESTLAALGQVFGGPYVTYQRSKLSDMQFAPAQDEHGAEHPVSFALYEDIYEFATDTQLRRNAYRSFANTLHQYKNTFASAYATEVNRQVTLARLRGFPSTTDMLLHPQQVTSEMYNNQLDIIQAELAPHMRRLARLRKRLFKLDTMLYCDLKIPLDSAFNPSTSIESATQLILDALAVMGPEYVANIRTALASRWVDYADNVGKSTGAFCSSPYGAHPYILITWGETMRSAFVLAHELGHAGHFALANQYQRLTNTRPSLYFIEAPSTMNEMLLADHVLNQTSDPRMRHWVISQLLGTYYHNFVTHLLEGELQRRIYRLADAGASITAKLLCEQKADVLTSFWRDTVDIDEGASLTWMRQPHYYMGLYPYTYSAGLTAATAVAKRIREEGPAAAAQWVEVLKAGGTKTPLELMQMAGVDLSTSQPISEAVAYVGGLIDKLEASFADELQVNA</sequence>
<dbReference type="InterPro" id="IPR004438">
    <property type="entry name" value="Peptidase_M3B"/>
</dbReference>
<keyword evidence="3 6" id="KW-0378">Hydrolase</keyword>
<dbReference type="PANTHER" id="PTHR11804:SF45">
    <property type="entry name" value="SIMILAR TO OLIGOENDOPEPTIDASE"/>
    <property type="match status" value="1"/>
</dbReference>
<evidence type="ECO:0000313" key="10">
    <source>
        <dbReference type="Proteomes" id="UP001579974"/>
    </source>
</evidence>
<keyword evidence="5 6" id="KW-0482">Metalloprotease</keyword>
<dbReference type="CDD" id="cd09609">
    <property type="entry name" value="M3B_PepF"/>
    <property type="match status" value="1"/>
</dbReference>
<dbReference type="InterPro" id="IPR001567">
    <property type="entry name" value="Pept_M3A_M3B_dom"/>
</dbReference>
<evidence type="ECO:0000256" key="5">
    <source>
        <dbReference type="ARBA" id="ARBA00023049"/>
    </source>
</evidence>
<dbReference type="InterPro" id="IPR042088">
    <property type="entry name" value="OligoPept_F_C"/>
</dbReference>
<feature type="domain" description="Oligopeptidase F N-terminal" evidence="8">
    <location>
        <begin position="116"/>
        <end position="183"/>
    </location>
</feature>
<evidence type="ECO:0000256" key="1">
    <source>
        <dbReference type="ARBA" id="ARBA00022670"/>
    </source>
</evidence>
<dbReference type="PANTHER" id="PTHR11804">
    <property type="entry name" value="PROTEASE M3 THIMET OLIGOPEPTIDASE-RELATED"/>
    <property type="match status" value="1"/>
</dbReference>
<dbReference type="EMBL" id="JBDXSU010000003">
    <property type="protein sequence ID" value="MFB5189693.1"/>
    <property type="molecule type" value="Genomic_DNA"/>
</dbReference>
<dbReference type="RefSeq" id="WP_275475259.1">
    <property type="nucleotide sequence ID" value="NZ_CP162940.1"/>
</dbReference>
<keyword evidence="2 6" id="KW-0479">Metal-binding</keyword>
<comment type="cofactor">
    <cofactor evidence="6">
        <name>Zn(2+)</name>
        <dbReference type="ChEBI" id="CHEBI:29105"/>
    </cofactor>
    <text evidence="6">Binds 1 zinc ion.</text>
</comment>
<dbReference type="Gene3D" id="1.10.1370.20">
    <property type="entry name" value="Oligoendopeptidase f, C-terminal domain"/>
    <property type="match status" value="1"/>
</dbReference>
<keyword evidence="1 6" id="KW-0645">Protease</keyword>
<proteinExistence type="inferred from homology"/>
<dbReference type="NCBIfam" id="TIGR00181">
    <property type="entry name" value="pepF"/>
    <property type="match status" value="1"/>
</dbReference>
<name>A0ABV5ABY6_9BACL</name>
<comment type="caution">
    <text evidence="9">The sequence shown here is derived from an EMBL/GenBank/DDBJ whole genome shotgun (WGS) entry which is preliminary data.</text>
</comment>
<comment type="similarity">
    <text evidence="6">Belongs to the peptidase M3B family.</text>
</comment>
<dbReference type="Gene3D" id="1.10.287.830">
    <property type="entry name" value="putative peptidase helix hairpin domain like"/>
    <property type="match status" value="1"/>
</dbReference>
<dbReference type="Pfam" id="PF08439">
    <property type="entry name" value="Peptidase_M3_N"/>
    <property type="match status" value="1"/>
</dbReference>
<dbReference type="Proteomes" id="UP001579974">
    <property type="component" value="Unassembled WGS sequence"/>
</dbReference>
<feature type="domain" description="Peptidase M3A/M3B catalytic" evidence="7">
    <location>
        <begin position="208"/>
        <end position="585"/>
    </location>
</feature>
<dbReference type="Gene3D" id="1.20.140.70">
    <property type="entry name" value="Oligopeptidase f, N-terminal domain"/>
    <property type="match status" value="1"/>
</dbReference>
<dbReference type="EC" id="3.4.24.-" evidence="6"/>
<evidence type="ECO:0000256" key="4">
    <source>
        <dbReference type="ARBA" id="ARBA00022833"/>
    </source>
</evidence>
<evidence type="ECO:0000256" key="2">
    <source>
        <dbReference type="ARBA" id="ARBA00022723"/>
    </source>
</evidence>
<evidence type="ECO:0000313" key="9">
    <source>
        <dbReference type="EMBL" id="MFB5189693.1"/>
    </source>
</evidence>
<protein>
    <recommendedName>
        <fullName evidence="6">Oligopeptidase F</fullName>
        <ecNumber evidence="6">3.4.24.-</ecNumber>
    </recommendedName>
</protein>
<dbReference type="SUPFAM" id="SSF55486">
    <property type="entry name" value="Metalloproteases ('zincins'), catalytic domain"/>
    <property type="match status" value="1"/>
</dbReference>
<comment type="function">
    <text evidence="6">Has oligopeptidase activity and degrades a variety of small bioactive peptides.</text>
</comment>
<dbReference type="InterPro" id="IPR045090">
    <property type="entry name" value="Pept_M3A_M3B"/>
</dbReference>
<dbReference type="Pfam" id="PF01432">
    <property type="entry name" value="Peptidase_M3"/>
    <property type="match status" value="1"/>
</dbReference>
<evidence type="ECO:0000259" key="7">
    <source>
        <dbReference type="Pfam" id="PF01432"/>
    </source>
</evidence>
<gene>
    <name evidence="9" type="primary">pepF</name>
    <name evidence="9" type="ORF">KKP3000_002969</name>
</gene>
<keyword evidence="4 6" id="KW-0862">Zinc</keyword>
<dbReference type="InterPro" id="IPR013647">
    <property type="entry name" value="OligopepF_N_dom"/>
</dbReference>
<evidence type="ECO:0000259" key="8">
    <source>
        <dbReference type="Pfam" id="PF08439"/>
    </source>
</evidence>
<keyword evidence="10" id="KW-1185">Reference proteome</keyword>
<organism evidence="9 10">
    <name type="scientific">Alicyclobacillus fastidiosus</name>
    <dbReference type="NCBI Taxonomy" id="392011"/>
    <lineage>
        <taxon>Bacteria</taxon>
        <taxon>Bacillati</taxon>
        <taxon>Bacillota</taxon>
        <taxon>Bacilli</taxon>
        <taxon>Bacillales</taxon>
        <taxon>Alicyclobacillaceae</taxon>
        <taxon>Alicyclobacillus</taxon>
    </lineage>
</organism>
<evidence type="ECO:0000256" key="6">
    <source>
        <dbReference type="RuleBase" id="RU368091"/>
    </source>
</evidence>
<reference evidence="9 10" key="1">
    <citation type="journal article" date="2024" name="Int. J. Mol. Sci.">
        <title>Exploration of Alicyclobacillus spp. Genome in Search of Antibiotic Resistance.</title>
        <authorList>
            <person name="Bucka-Kolendo J."/>
            <person name="Kiousi D.E."/>
            <person name="Dekowska A."/>
            <person name="Mikolajczuk-Szczyrba A."/>
            <person name="Karadedos D.M."/>
            <person name="Michael P."/>
            <person name="Galanis A."/>
            <person name="Sokolowska B."/>
        </authorList>
    </citation>
    <scope>NUCLEOTIDE SEQUENCE [LARGE SCALE GENOMIC DNA]</scope>
    <source>
        <strain evidence="9 10">KKP 3000</strain>
    </source>
</reference>
<evidence type="ECO:0000256" key="3">
    <source>
        <dbReference type="ARBA" id="ARBA00022801"/>
    </source>
</evidence>